<organism evidence="2 3">
    <name type="scientific">Candidatus Syntropharchaeum caldarium</name>
    <dbReference type="NCBI Taxonomy" id="1838285"/>
    <lineage>
        <taxon>Archaea</taxon>
        <taxon>Methanobacteriati</taxon>
        <taxon>Methanobacteriota</taxon>
        <taxon>Stenosarchaea group</taxon>
        <taxon>Methanomicrobia</taxon>
        <taxon>Methanosarcinales</taxon>
        <taxon>ANME-2 cluster</taxon>
        <taxon>Candidatus Syntropharchaeum</taxon>
    </lineage>
</organism>
<name>A0A1F2PCN5_9EURY</name>
<accession>A0A1F2PCN5</accession>
<protein>
    <submittedName>
        <fullName evidence="2">Uncharacterized protein</fullName>
    </submittedName>
</protein>
<evidence type="ECO:0000313" key="3">
    <source>
        <dbReference type="Proteomes" id="UP000186940"/>
    </source>
</evidence>
<gene>
    <name evidence="2" type="ORF">SCAL_000318</name>
</gene>
<keyword evidence="1" id="KW-0812">Transmembrane</keyword>
<dbReference type="Proteomes" id="UP000186940">
    <property type="component" value="Unassembled WGS sequence"/>
</dbReference>
<evidence type="ECO:0000256" key="1">
    <source>
        <dbReference type="SAM" id="Phobius"/>
    </source>
</evidence>
<feature type="transmembrane region" description="Helical" evidence="1">
    <location>
        <begin position="736"/>
        <end position="758"/>
    </location>
</feature>
<dbReference type="AlphaFoldDB" id="A0A1F2PCN5"/>
<comment type="caution">
    <text evidence="2">The sequence shown here is derived from an EMBL/GenBank/DDBJ whole genome shotgun (WGS) entry which is preliminary data.</text>
</comment>
<reference evidence="2" key="1">
    <citation type="submission" date="2016-05" db="EMBL/GenBank/DDBJ databases">
        <title>Microbial consortia oxidize butane by reversing methanogenesis.</title>
        <authorList>
            <person name="Laso-Perez R."/>
            <person name="Richter M."/>
            <person name="Wegener G."/>
            <person name="Musat F."/>
        </authorList>
    </citation>
    <scope>NUCLEOTIDE SEQUENCE [LARGE SCALE GENOMIC DNA]</scope>
    <source>
        <strain evidence="2">BOX2</strain>
    </source>
</reference>
<keyword evidence="1" id="KW-0472">Membrane</keyword>
<keyword evidence="3" id="KW-1185">Reference proteome</keyword>
<sequence length="763" mass="82101">MIKIQRAILLLIIIFILLTPMVASASIIPETQVIESQGTYFRVNQDNVTVYLDGEDATIIKGQEVHFFNETGYPCGIVNLEGLSGDAEDESEESDADGVLGTDVTEDMETGKYNATADCDGCKPTTIKVTGTSFKLDLKRGTKSVAGKKLPQGTGFTIDFKNSLDPYDGVTLEVKNPTGDILKTNPADGTVFDHVNVEHLEDLLINTTGWDLGEYEFRILTEEEYARGFSEKSDVKKLEIVKSEIKLETEREKVAELERFKLTVTGAPDNSINISVGRGGEFAIFPPGVNDNPHEEMIGSFTDELDDVDGENVYSIYFTRSGSYTIEVQDLTSGEMDSLDVSVVKKKAVLDLPDTCVIGEDLRINGTVNAGNTVDIAIEDLVVMTDIPVDSSGRFSEELPTPQTHGTTVEGDIEIRVFIDEGLAVGDNVKDLSEDGMGIVTMVEGDLSLDDHPSLIARGDTLKLTGYAPGFDAVDLIAISPEGGGGDGLNPSDSGLDGLPTGITHYIESTSDEDSRFSFEIDIQDDADEGEYLIFVLVPGKDGVYGRTGSSYLLDGLKDRYAGGDLMNLAGKMQDELDAIIRDITSGAGSDDIMKMIEIEVRESSVELDPIDDVVIGDDIVVTGSSNREGYSVAVRVYGTMDLGKKLAEVKNGRFMAVFETLEAVTGTYTVEVDDQNGHTDTDTFNIVVPTPIVTSTPAPTSTPAWTPTPTATASATPTATAVADGISEKPEMPHMSWSVVLIVIGLILAGLVGVVYLRIKVQ</sequence>
<keyword evidence="1" id="KW-1133">Transmembrane helix</keyword>
<dbReference type="EMBL" id="LYOS01000001">
    <property type="protein sequence ID" value="OFV68642.1"/>
    <property type="molecule type" value="Genomic_DNA"/>
</dbReference>
<proteinExistence type="predicted"/>
<evidence type="ECO:0000313" key="2">
    <source>
        <dbReference type="EMBL" id="OFV68642.1"/>
    </source>
</evidence>